<dbReference type="AlphaFoldDB" id="A0A916VYU1"/>
<evidence type="ECO:0000313" key="1">
    <source>
        <dbReference type="EMBL" id="GGA53679.1"/>
    </source>
</evidence>
<sequence length="74" mass="8154">MTGAAQATSCRNEKLSSLVGSAGHRSVRQILVGKLPAQQMPLHREVALSLLDLALGNWTGMRQRPVRRALWYAK</sequence>
<accession>A0A916VYU1</accession>
<keyword evidence="2" id="KW-1185">Reference proteome</keyword>
<reference evidence="1 2" key="1">
    <citation type="journal article" date="2014" name="Int. J. Syst. Evol. Microbiol.">
        <title>Complete genome sequence of Corynebacterium casei LMG S-19264T (=DSM 44701T), isolated from a smear-ripened cheese.</title>
        <authorList>
            <consortium name="US DOE Joint Genome Institute (JGI-PGF)"/>
            <person name="Walter F."/>
            <person name="Albersmeier A."/>
            <person name="Kalinowski J."/>
            <person name="Ruckert C."/>
        </authorList>
    </citation>
    <scope>NUCLEOTIDE SEQUENCE [LARGE SCALE GENOMIC DNA]</scope>
    <source>
        <strain evidence="1 2">CGMCC 1.15896</strain>
    </source>
</reference>
<dbReference type="Proteomes" id="UP000596977">
    <property type="component" value="Unassembled WGS sequence"/>
</dbReference>
<gene>
    <name evidence="1" type="ORF">GCM10011499_24690</name>
</gene>
<dbReference type="EMBL" id="BMKB01000004">
    <property type="protein sequence ID" value="GGA53679.1"/>
    <property type="molecule type" value="Genomic_DNA"/>
</dbReference>
<evidence type="ECO:0000313" key="2">
    <source>
        <dbReference type="Proteomes" id="UP000596977"/>
    </source>
</evidence>
<protein>
    <submittedName>
        <fullName evidence="1">Uncharacterized protein</fullName>
    </submittedName>
</protein>
<organism evidence="1 2">
    <name type="scientific">Pelagibacterium lentulum</name>
    <dbReference type="NCBI Taxonomy" id="2029865"/>
    <lineage>
        <taxon>Bacteria</taxon>
        <taxon>Pseudomonadati</taxon>
        <taxon>Pseudomonadota</taxon>
        <taxon>Alphaproteobacteria</taxon>
        <taxon>Hyphomicrobiales</taxon>
        <taxon>Devosiaceae</taxon>
        <taxon>Pelagibacterium</taxon>
    </lineage>
</organism>
<comment type="caution">
    <text evidence="1">The sequence shown here is derived from an EMBL/GenBank/DDBJ whole genome shotgun (WGS) entry which is preliminary data.</text>
</comment>
<name>A0A916VYU1_9HYPH</name>
<proteinExistence type="predicted"/>